<dbReference type="EMBL" id="FNIM01000008">
    <property type="protein sequence ID" value="SDN61365.1"/>
    <property type="molecule type" value="Genomic_DNA"/>
</dbReference>
<keyword evidence="2" id="KW-1185">Reference proteome</keyword>
<dbReference type="RefSeq" id="WP_092535928.1">
    <property type="nucleotide sequence ID" value="NZ_FNIM01000008.1"/>
</dbReference>
<evidence type="ECO:0000313" key="1">
    <source>
        <dbReference type="EMBL" id="SDN61365.1"/>
    </source>
</evidence>
<dbReference type="InterPro" id="IPR011989">
    <property type="entry name" value="ARM-like"/>
</dbReference>
<name>A0A1H0CU89_9ACTO</name>
<reference evidence="2" key="1">
    <citation type="submission" date="2016-10" db="EMBL/GenBank/DDBJ databases">
        <authorList>
            <person name="Varghese N."/>
            <person name="Submissions S."/>
        </authorList>
    </citation>
    <scope>NUCLEOTIDE SEQUENCE [LARGE SCALE GENOMIC DNA]</scope>
    <source>
        <strain evidence="2">DSM 27982</strain>
    </source>
</reference>
<dbReference type="SUPFAM" id="SSF48371">
    <property type="entry name" value="ARM repeat"/>
    <property type="match status" value="1"/>
</dbReference>
<gene>
    <name evidence="1" type="ORF">SAMN05216355_10825</name>
</gene>
<dbReference type="Proteomes" id="UP000198541">
    <property type="component" value="Unassembled WGS sequence"/>
</dbReference>
<dbReference type="AlphaFoldDB" id="A0A1H0CU89"/>
<accession>A0A1H0CU89</accession>
<protein>
    <submittedName>
        <fullName evidence="1">HEAT repeat-containing protein</fullName>
    </submittedName>
</protein>
<dbReference type="Pfam" id="PF13646">
    <property type="entry name" value="HEAT_2"/>
    <property type="match status" value="1"/>
</dbReference>
<organism evidence="1 2">
    <name type="scientific">Actinomyces ruminicola</name>
    <dbReference type="NCBI Taxonomy" id="332524"/>
    <lineage>
        <taxon>Bacteria</taxon>
        <taxon>Bacillati</taxon>
        <taxon>Actinomycetota</taxon>
        <taxon>Actinomycetes</taxon>
        <taxon>Actinomycetales</taxon>
        <taxon>Actinomycetaceae</taxon>
        <taxon>Actinomyces</taxon>
    </lineage>
</organism>
<sequence>MVDTTLWLAELKTLEAAGWPAYLNQRSGLPGPRANIELIAVVARAADPGTIEELLADGGEYTTACAAAALGFRATDEKFERRARELAKDERWRVREAVTIGLQLLGDSDLQTLFSLVRAWADDEDPLVQRAAAVAICEPRLLRTSEAARIAIEVCQRTTDHLIALPAQARKTPAARTLRKSLGYCWSVAVAADPGAGLPVFAALDVGDPDMAWIVTQNRRKKRLAKLLEDSQR</sequence>
<proteinExistence type="predicted"/>
<dbReference type="InterPro" id="IPR016024">
    <property type="entry name" value="ARM-type_fold"/>
</dbReference>
<dbReference type="Gene3D" id="1.25.10.10">
    <property type="entry name" value="Leucine-rich Repeat Variant"/>
    <property type="match status" value="1"/>
</dbReference>
<evidence type="ECO:0000313" key="2">
    <source>
        <dbReference type="Proteomes" id="UP000198541"/>
    </source>
</evidence>